<feature type="transmembrane region" description="Helical" evidence="7">
    <location>
        <begin position="340"/>
        <end position="358"/>
    </location>
</feature>
<dbReference type="Proteomes" id="UP000595074">
    <property type="component" value="Chromosome"/>
</dbReference>
<organism evidence="9 10">
    <name type="scientific">Sulfurovum indicum</name>
    <dbReference type="NCBI Taxonomy" id="2779528"/>
    <lineage>
        <taxon>Bacteria</taxon>
        <taxon>Pseudomonadati</taxon>
        <taxon>Campylobacterota</taxon>
        <taxon>Epsilonproteobacteria</taxon>
        <taxon>Campylobacterales</taxon>
        <taxon>Sulfurovaceae</taxon>
        <taxon>Sulfurovum</taxon>
    </lineage>
</organism>
<dbReference type="InterPro" id="IPR017900">
    <property type="entry name" value="4Fe4S_Fe_S_CS"/>
</dbReference>
<keyword evidence="10" id="KW-1185">Reference proteome</keyword>
<evidence type="ECO:0000256" key="6">
    <source>
        <dbReference type="ARBA" id="ARBA00023014"/>
    </source>
</evidence>
<evidence type="ECO:0000313" key="9">
    <source>
        <dbReference type="EMBL" id="QOR61836.1"/>
    </source>
</evidence>
<feature type="transmembrane region" description="Helical" evidence="7">
    <location>
        <begin position="187"/>
        <end position="208"/>
    </location>
</feature>
<keyword evidence="6" id="KW-0411">Iron-sulfur</keyword>
<keyword evidence="3" id="KW-0479">Metal-binding</keyword>
<dbReference type="EMBL" id="CP063164">
    <property type="protein sequence ID" value="QOR61836.1"/>
    <property type="molecule type" value="Genomic_DNA"/>
</dbReference>
<feature type="transmembrane region" description="Helical" evidence="7">
    <location>
        <begin position="32"/>
        <end position="50"/>
    </location>
</feature>
<keyword evidence="4" id="KW-0249">Electron transport</keyword>
<evidence type="ECO:0000256" key="7">
    <source>
        <dbReference type="SAM" id="Phobius"/>
    </source>
</evidence>
<keyword evidence="5" id="KW-0408">Iron</keyword>
<dbReference type="GO" id="GO:0046872">
    <property type="term" value="F:metal ion binding"/>
    <property type="evidence" value="ECO:0007669"/>
    <property type="project" value="UniProtKB-KW"/>
</dbReference>
<dbReference type="PANTHER" id="PTHR30176:SF3">
    <property type="entry name" value="FERREDOXIN-TYPE PROTEIN NAPH"/>
    <property type="match status" value="1"/>
</dbReference>
<dbReference type="AlphaFoldDB" id="A0A7M1S3C2"/>
<dbReference type="Gene3D" id="2.60.40.10">
    <property type="entry name" value="Immunoglobulins"/>
    <property type="match status" value="1"/>
</dbReference>
<dbReference type="NCBIfam" id="TIGR02745">
    <property type="entry name" value="ccoG_rdxA_fixG"/>
    <property type="match status" value="1"/>
</dbReference>
<dbReference type="Pfam" id="PF13746">
    <property type="entry name" value="Fer4_18"/>
    <property type="match status" value="1"/>
</dbReference>
<dbReference type="PANTHER" id="PTHR30176">
    <property type="entry name" value="FERREDOXIN-TYPE PROTEIN NAPH"/>
    <property type="match status" value="1"/>
</dbReference>
<sequence length="485" mass="55744">MEAAVEVEEKKPKKNQAKEYLKGWVPYRIKRYWAYVAATVIALVMPWITINGNHLFLLSFDHKKLHLAGVAFDMQELYLMPFLLMLLFLGIFAVTAVGGRAWCGWACPQTVFRVIYRDFIETKLLGLRKRIKNKQKEPDMSKPENKVKKVIAILLWSVLAFIAAADFLWYFVPPEEFFQYIQNPSEHMVLIGMLVGTALFLIADIVFIKEDFCIYICPYSRVQSVLYDDDTLMAIYDPIRGGEIYEGHGNERHKEFSKQKELLAVNPNAECTTCESCVTVCPTHIDIRKGLQLECINCLECVDACTTVMGALGKPSLVQWSSVRETERHEGKTRIFRPKVIAYFTVLVLVLVALFAMGSTKENMLLNINKTTRLYKILDNGEIENDYIFLFANTDSKRHTYFFEIEGDLKEKIEIVRPKEPFSIAPGKKRKKVVVLRTKEKLADNARKDVPIPVTIKAYAVDDKEKVVVTRHTVFVYPRADLLKK</sequence>
<name>A0A7M1S3C2_9BACT</name>
<dbReference type="GO" id="GO:0005886">
    <property type="term" value="C:plasma membrane"/>
    <property type="evidence" value="ECO:0007669"/>
    <property type="project" value="TreeGrafter"/>
</dbReference>
<dbReference type="KEGG" id="sinu:IMZ28_10515"/>
<dbReference type="InterPro" id="IPR032879">
    <property type="entry name" value="FixG_C"/>
</dbReference>
<keyword evidence="7" id="KW-0472">Membrane</keyword>
<accession>A0A7M1S3C2</accession>
<evidence type="ECO:0000259" key="8">
    <source>
        <dbReference type="PROSITE" id="PS51379"/>
    </source>
</evidence>
<dbReference type="PROSITE" id="PS00198">
    <property type="entry name" value="4FE4S_FER_1"/>
    <property type="match status" value="1"/>
</dbReference>
<evidence type="ECO:0000256" key="2">
    <source>
        <dbReference type="ARBA" id="ARBA00022485"/>
    </source>
</evidence>
<dbReference type="PROSITE" id="PS51379">
    <property type="entry name" value="4FE4S_FER_2"/>
    <property type="match status" value="1"/>
</dbReference>
<evidence type="ECO:0000256" key="5">
    <source>
        <dbReference type="ARBA" id="ARBA00023004"/>
    </source>
</evidence>
<reference evidence="9 10" key="1">
    <citation type="submission" date="2020-10" db="EMBL/GenBank/DDBJ databases">
        <title>The genome of sulfurovum sp.</title>
        <authorList>
            <person name="Xie S."/>
            <person name="Shao Z."/>
            <person name="Jiang L."/>
        </authorList>
    </citation>
    <scope>NUCLEOTIDE SEQUENCE [LARGE SCALE GENOMIC DNA]</scope>
    <source>
        <strain evidence="9 10">ST-419</strain>
    </source>
</reference>
<evidence type="ECO:0000313" key="10">
    <source>
        <dbReference type="Proteomes" id="UP000595074"/>
    </source>
</evidence>
<evidence type="ECO:0000256" key="3">
    <source>
        <dbReference type="ARBA" id="ARBA00022723"/>
    </source>
</evidence>
<dbReference type="InterPro" id="IPR014116">
    <property type="entry name" value="Cyt_c_oxidase_cbb3_FixG"/>
</dbReference>
<evidence type="ECO:0000256" key="1">
    <source>
        <dbReference type="ARBA" id="ARBA00022448"/>
    </source>
</evidence>
<gene>
    <name evidence="9" type="primary">ccoG</name>
    <name evidence="9" type="ORF">IMZ28_10515</name>
</gene>
<dbReference type="GO" id="GO:0051539">
    <property type="term" value="F:4 iron, 4 sulfur cluster binding"/>
    <property type="evidence" value="ECO:0007669"/>
    <property type="project" value="UniProtKB-KW"/>
</dbReference>
<keyword evidence="1" id="KW-0813">Transport</keyword>
<proteinExistence type="predicted"/>
<dbReference type="Pfam" id="PF11614">
    <property type="entry name" value="FixG_C"/>
    <property type="match status" value="1"/>
</dbReference>
<dbReference type="InterPro" id="IPR013783">
    <property type="entry name" value="Ig-like_fold"/>
</dbReference>
<keyword evidence="7" id="KW-0812">Transmembrane</keyword>
<keyword evidence="7" id="KW-1133">Transmembrane helix</keyword>
<dbReference type="RefSeq" id="WP_197548545.1">
    <property type="nucleotide sequence ID" value="NZ_CP063164.1"/>
</dbReference>
<dbReference type="SUPFAM" id="SSF54862">
    <property type="entry name" value="4Fe-4S ferredoxins"/>
    <property type="match status" value="1"/>
</dbReference>
<feature type="transmembrane region" description="Helical" evidence="7">
    <location>
        <begin position="82"/>
        <end position="103"/>
    </location>
</feature>
<protein>
    <submittedName>
        <fullName evidence="9">Cytochrome c oxidase accessory protein CcoG</fullName>
    </submittedName>
</protein>
<dbReference type="Pfam" id="PF12801">
    <property type="entry name" value="Fer4_5"/>
    <property type="match status" value="1"/>
</dbReference>
<feature type="transmembrane region" description="Helical" evidence="7">
    <location>
        <begin position="150"/>
        <end position="172"/>
    </location>
</feature>
<dbReference type="Gene3D" id="3.30.70.20">
    <property type="match status" value="1"/>
</dbReference>
<feature type="domain" description="4Fe-4S ferredoxin-type" evidence="8">
    <location>
        <begin position="261"/>
        <end position="290"/>
    </location>
</feature>
<keyword evidence="2" id="KW-0004">4Fe-4S</keyword>
<evidence type="ECO:0000256" key="4">
    <source>
        <dbReference type="ARBA" id="ARBA00022982"/>
    </source>
</evidence>
<dbReference type="InterPro" id="IPR017896">
    <property type="entry name" value="4Fe4S_Fe-S-bd"/>
</dbReference>
<dbReference type="InterPro" id="IPR051684">
    <property type="entry name" value="Electron_Trans/Redox"/>
</dbReference>